<evidence type="ECO:0000259" key="6">
    <source>
        <dbReference type="SMART" id="SM00827"/>
    </source>
</evidence>
<evidence type="ECO:0000256" key="2">
    <source>
        <dbReference type="ARBA" id="ARBA00023315"/>
    </source>
</evidence>
<name>A0A1F6CKT0_HANXR</name>
<dbReference type="AlphaFoldDB" id="A0A1F6CKT0"/>
<dbReference type="InterPro" id="IPR016035">
    <property type="entry name" value="Acyl_Trfase/lysoPLipase"/>
</dbReference>
<reference evidence="7 8" key="1">
    <citation type="journal article" date="2016" name="Nat. Commun.">
        <title>Thousands of microbial genomes shed light on interconnected biogeochemical processes in an aquifer system.</title>
        <authorList>
            <person name="Anantharaman K."/>
            <person name="Brown C.T."/>
            <person name="Hug L.A."/>
            <person name="Sharon I."/>
            <person name="Castelle C.J."/>
            <person name="Probst A.J."/>
            <person name="Thomas B.C."/>
            <person name="Singh A."/>
            <person name="Wilkins M.J."/>
            <person name="Karaoz U."/>
            <person name="Brodie E.L."/>
            <person name="Williams K.H."/>
            <person name="Hubbard S.S."/>
            <person name="Banfield J.F."/>
        </authorList>
    </citation>
    <scope>NUCLEOTIDE SEQUENCE [LARGE SCALE GENOMIC DNA]</scope>
    <source>
        <strain evidence="8">RIFCSPLOWO2_12_FULL_64_10</strain>
    </source>
</reference>
<feature type="active site" evidence="5">
    <location>
        <position position="90"/>
    </location>
</feature>
<dbReference type="GO" id="GO:0004314">
    <property type="term" value="F:[acyl-carrier-protein] S-malonyltransferase activity"/>
    <property type="evidence" value="ECO:0007669"/>
    <property type="project" value="UniProtKB-EC"/>
</dbReference>
<feature type="active site" evidence="5">
    <location>
        <position position="197"/>
    </location>
</feature>
<dbReference type="SUPFAM" id="SSF52151">
    <property type="entry name" value="FabD/lysophospholipase-like"/>
    <property type="match status" value="1"/>
</dbReference>
<protein>
    <recommendedName>
        <fullName evidence="4">Malonyl CoA-acyl carrier protein transacylase</fullName>
        <ecNumber evidence="4">2.3.1.39</ecNumber>
    </recommendedName>
</protein>
<evidence type="ECO:0000256" key="4">
    <source>
        <dbReference type="PIRNR" id="PIRNR000446"/>
    </source>
</evidence>
<comment type="similarity">
    <text evidence="4">Belongs to the fabD family.</text>
</comment>
<evidence type="ECO:0000313" key="8">
    <source>
        <dbReference type="Proteomes" id="UP000178606"/>
    </source>
</evidence>
<dbReference type="Pfam" id="PF00698">
    <property type="entry name" value="Acyl_transf_1"/>
    <property type="match status" value="1"/>
</dbReference>
<dbReference type="PIRSF" id="PIRSF000446">
    <property type="entry name" value="Mct"/>
    <property type="match status" value="1"/>
</dbReference>
<dbReference type="FunFam" id="3.30.70.250:FF:000001">
    <property type="entry name" value="Malonyl CoA-acyl carrier protein transacylase"/>
    <property type="match status" value="1"/>
</dbReference>
<sequence>MKLAFLFPGQASQFVGMGKALYAASASARRLYDRANERLDFDLQRVSFEGPEEALRQTAVTQPAVFVHSVAAFEALRERGISPSVVAGHSVGEVAALYAAGVFGFEEGLNLVAARGRAMEEAGKARPGAMAAVIGLSEGQVAALCAETPGEVAPANFNSPEQVVISGDAEAVRSAMRSAEARGAKRVVELAVSGAFHSALMAPAVEALRPTLDRTPFSPAKLPVVCNVTAGPETDPGTLKALFLKQLTSPVLWAKSVQRIAGDGVREMIEVGPGGVLKGLVRRIDREVRVTCVGDPAGVEELAKGI</sequence>
<evidence type="ECO:0000256" key="1">
    <source>
        <dbReference type="ARBA" id="ARBA00022679"/>
    </source>
</evidence>
<dbReference type="PANTHER" id="PTHR42681">
    <property type="entry name" value="MALONYL-COA-ACYL CARRIER PROTEIN TRANSACYLASE, MITOCHONDRIAL"/>
    <property type="match status" value="1"/>
</dbReference>
<dbReference type="InterPro" id="IPR014043">
    <property type="entry name" value="Acyl_transferase_dom"/>
</dbReference>
<organism evidence="7 8">
    <name type="scientific">Handelsmanbacteria sp. (strain RIFCSPLOWO2_12_FULL_64_10)</name>
    <dbReference type="NCBI Taxonomy" id="1817868"/>
    <lineage>
        <taxon>Bacteria</taxon>
        <taxon>Candidatus Handelsmaniibacteriota</taxon>
    </lineage>
</organism>
<keyword evidence="2 4" id="KW-0012">Acyltransferase</keyword>
<feature type="domain" description="Malonyl-CoA:ACP transacylase (MAT)" evidence="6">
    <location>
        <begin position="6"/>
        <end position="306"/>
    </location>
</feature>
<evidence type="ECO:0000256" key="5">
    <source>
        <dbReference type="PIRSR" id="PIRSR000446-1"/>
    </source>
</evidence>
<dbReference type="EC" id="2.3.1.39" evidence="4"/>
<dbReference type="SMART" id="SM00827">
    <property type="entry name" value="PKS_AT"/>
    <property type="match status" value="1"/>
</dbReference>
<dbReference type="GO" id="GO:0006633">
    <property type="term" value="P:fatty acid biosynthetic process"/>
    <property type="evidence" value="ECO:0007669"/>
    <property type="project" value="TreeGrafter"/>
</dbReference>
<dbReference type="Gene3D" id="3.40.366.10">
    <property type="entry name" value="Malonyl-Coenzyme A Acyl Carrier Protein, domain 2"/>
    <property type="match status" value="1"/>
</dbReference>
<proteinExistence type="inferred from homology"/>
<dbReference type="GO" id="GO:0005829">
    <property type="term" value="C:cytosol"/>
    <property type="evidence" value="ECO:0007669"/>
    <property type="project" value="TreeGrafter"/>
</dbReference>
<dbReference type="EMBL" id="MFKF01000228">
    <property type="protein sequence ID" value="OGG49600.1"/>
    <property type="molecule type" value="Genomic_DNA"/>
</dbReference>
<dbReference type="InterPro" id="IPR001227">
    <property type="entry name" value="Ac_transferase_dom_sf"/>
</dbReference>
<dbReference type="InterPro" id="IPR024925">
    <property type="entry name" value="Malonyl_CoA-ACP_transAc"/>
</dbReference>
<comment type="catalytic activity">
    <reaction evidence="3 4">
        <text>holo-[ACP] + malonyl-CoA = malonyl-[ACP] + CoA</text>
        <dbReference type="Rhea" id="RHEA:41792"/>
        <dbReference type="Rhea" id="RHEA-COMP:9623"/>
        <dbReference type="Rhea" id="RHEA-COMP:9685"/>
        <dbReference type="ChEBI" id="CHEBI:57287"/>
        <dbReference type="ChEBI" id="CHEBI:57384"/>
        <dbReference type="ChEBI" id="CHEBI:64479"/>
        <dbReference type="ChEBI" id="CHEBI:78449"/>
        <dbReference type="EC" id="2.3.1.39"/>
    </reaction>
</comment>
<comment type="caution">
    <text evidence="7">The sequence shown here is derived from an EMBL/GenBank/DDBJ whole genome shotgun (WGS) entry which is preliminary data.</text>
</comment>
<dbReference type="InterPro" id="IPR004410">
    <property type="entry name" value="Malonyl_CoA-ACP_transAc_FabD"/>
</dbReference>
<dbReference type="SUPFAM" id="SSF55048">
    <property type="entry name" value="Probable ACP-binding domain of malonyl-CoA ACP transacylase"/>
    <property type="match status" value="1"/>
</dbReference>
<dbReference type="InterPro" id="IPR016036">
    <property type="entry name" value="Malonyl_transacylase_ACP-bd"/>
</dbReference>
<dbReference type="PANTHER" id="PTHR42681:SF1">
    <property type="entry name" value="MALONYL-COA-ACYL CARRIER PROTEIN TRANSACYLASE, MITOCHONDRIAL"/>
    <property type="match status" value="1"/>
</dbReference>
<gene>
    <name evidence="7" type="ORF">A3F84_07300</name>
</gene>
<dbReference type="InterPro" id="IPR050858">
    <property type="entry name" value="Mal-CoA-ACP_Trans/PKS_FabD"/>
</dbReference>
<dbReference type="NCBIfam" id="TIGR00128">
    <property type="entry name" value="fabD"/>
    <property type="match status" value="1"/>
</dbReference>
<dbReference type="Gene3D" id="3.30.70.250">
    <property type="entry name" value="Malonyl-CoA ACP transacylase, ACP-binding"/>
    <property type="match status" value="1"/>
</dbReference>
<dbReference type="Proteomes" id="UP000178606">
    <property type="component" value="Unassembled WGS sequence"/>
</dbReference>
<keyword evidence="1 4" id="KW-0808">Transferase</keyword>
<evidence type="ECO:0000256" key="3">
    <source>
        <dbReference type="ARBA" id="ARBA00048462"/>
    </source>
</evidence>
<accession>A0A1F6CKT0</accession>
<evidence type="ECO:0000313" key="7">
    <source>
        <dbReference type="EMBL" id="OGG49600.1"/>
    </source>
</evidence>